<organism evidence="2 3">
    <name type="scientific">Kibdelosporangium phytohabitans</name>
    <dbReference type="NCBI Taxonomy" id="860235"/>
    <lineage>
        <taxon>Bacteria</taxon>
        <taxon>Bacillati</taxon>
        <taxon>Actinomycetota</taxon>
        <taxon>Actinomycetes</taxon>
        <taxon>Pseudonocardiales</taxon>
        <taxon>Pseudonocardiaceae</taxon>
        <taxon>Kibdelosporangium</taxon>
    </lineage>
</organism>
<dbReference type="PROSITE" id="PS50075">
    <property type="entry name" value="CARRIER"/>
    <property type="match status" value="1"/>
</dbReference>
<reference evidence="2 3" key="1">
    <citation type="submission" date="2015-07" db="EMBL/GenBank/DDBJ databases">
        <title>Genome sequencing of Kibdelosporangium phytohabitans.</title>
        <authorList>
            <person name="Qin S."/>
            <person name="Xing K."/>
        </authorList>
    </citation>
    <scope>NUCLEOTIDE SEQUENCE [LARGE SCALE GENOMIC DNA]</scope>
    <source>
        <strain evidence="2 3">KLBMP1111</strain>
    </source>
</reference>
<evidence type="ECO:0000313" key="2">
    <source>
        <dbReference type="EMBL" id="ALG12576.1"/>
    </source>
</evidence>
<accession>A0A0N9ICB0</accession>
<keyword evidence="3" id="KW-1185">Reference proteome</keyword>
<dbReference type="RefSeq" id="WP_054294468.1">
    <property type="nucleotide sequence ID" value="NZ_CP012752.1"/>
</dbReference>
<dbReference type="OrthoDB" id="2625323at2"/>
<proteinExistence type="predicted"/>
<name>A0A0N9ICB0_9PSEU</name>
<dbReference type="EMBL" id="CP012752">
    <property type="protein sequence ID" value="ALG12576.1"/>
    <property type="molecule type" value="Genomic_DNA"/>
</dbReference>
<dbReference type="Pfam" id="PF00550">
    <property type="entry name" value="PP-binding"/>
    <property type="match status" value="1"/>
</dbReference>
<dbReference type="STRING" id="860235.AOZ06_42080"/>
<dbReference type="Proteomes" id="UP000063699">
    <property type="component" value="Chromosome"/>
</dbReference>
<dbReference type="SUPFAM" id="SSF47336">
    <property type="entry name" value="ACP-like"/>
    <property type="match status" value="1"/>
</dbReference>
<sequence>MSNADAIKKFVIDEFLPDVAPEDLAVDYDLLADGVIDSLGLLKLIAWVEDHFALSVHDTDLDPNNFRSVQAIDEFIDAARGQVAGS</sequence>
<dbReference type="InterPro" id="IPR009081">
    <property type="entry name" value="PP-bd_ACP"/>
</dbReference>
<dbReference type="AlphaFoldDB" id="A0A0N9ICB0"/>
<feature type="domain" description="Carrier" evidence="1">
    <location>
        <begin position="2"/>
        <end position="80"/>
    </location>
</feature>
<gene>
    <name evidence="2" type="ORF">AOZ06_42080</name>
</gene>
<protein>
    <submittedName>
        <fullName evidence="2">Acyl carrier protein</fullName>
    </submittedName>
</protein>
<dbReference type="Gene3D" id="1.10.1200.10">
    <property type="entry name" value="ACP-like"/>
    <property type="match status" value="1"/>
</dbReference>
<dbReference type="InterPro" id="IPR036736">
    <property type="entry name" value="ACP-like_sf"/>
</dbReference>
<evidence type="ECO:0000259" key="1">
    <source>
        <dbReference type="PROSITE" id="PS50075"/>
    </source>
</evidence>
<evidence type="ECO:0000313" key="3">
    <source>
        <dbReference type="Proteomes" id="UP000063699"/>
    </source>
</evidence>
<dbReference type="KEGG" id="kphy:AOZ06_42080"/>